<dbReference type="GO" id="GO:0016740">
    <property type="term" value="F:transferase activity"/>
    <property type="evidence" value="ECO:0007669"/>
    <property type="project" value="UniProtKB-KW"/>
</dbReference>
<dbReference type="Pfam" id="PF00535">
    <property type="entry name" value="Glycos_transf_2"/>
    <property type="match status" value="1"/>
</dbReference>
<proteinExistence type="predicted"/>
<gene>
    <name evidence="2" type="ORF">SAMN06265378_11546</name>
</gene>
<dbReference type="PANTHER" id="PTHR43179:SF7">
    <property type="entry name" value="RHAMNOSYLTRANSFERASE WBBL"/>
    <property type="match status" value="1"/>
</dbReference>
<evidence type="ECO:0000313" key="2">
    <source>
        <dbReference type="EMBL" id="SNR66907.1"/>
    </source>
</evidence>
<dbReference type="AlphaFoldDB" id="A0A238Y723"/>
<evidence type="ECO:0000313" key="3">
    <source>
        <dbReference type="Proteomes" id="UP000198409"/>
    </source>
</evidence>
<dbReference type="InterPro" id="IPR029044">
    <property type="entry name" value="Nucleotide-diphossugar_trans"/>
</dbReference>
<dbReference type="Gene3D" id="3.90.550.10">
    <property type="entry name" value="Spore Coat Polysaccharide Biosynthesis Protein SpsA, Chain A"/>
    <property type="match status" value="1"/>
</dbReference>
<protein>
    <submittedName>
        <fullName evidence="2">Glycosyltransferase, GT2 family</fullName>
    </submittedName>
</protein>
<dbReference type="PANTHER" id="PTHR43179">
    <property type="entry name" value="RHAMNOSYLTRANSFERASE WBBL"/>
    <property type="match status" value="1"/>
</dbReference>
<dbReference type="Proteomes" id="UP000198409">
    <property type="component" value="Unassembled WGS sequence"/>
</dbReference>
<dbReference type="CDD" id="cd04186">
    <property type="entry name" value="GT_2_like_c"/>
    <property type="match status" value="1"/>
</dbReference>
<organism evidence="2 3">
    <name type="scientific">Paracoccus sediminis</name>
    <dbReference type="NCBI Taxonomy" id="1214787"/>
    <lineage>
        <taxon>Bacteria</taxon>
        <taxon>Pseudomonadati</taxon>
        <taxon>Pseudomonadota</taxon>
        <taxon>Alphaproteobacteria</taxon>
        <taxon>Rhodobacterales</taxon>
        <taxon>Paracoccaceae</taxon>
        <taxon>Paracoccus</taxon>
    </lineage>
</organism>
<reference evidence="3" key="1">
    <citation type="submission" date="2017-06" db="EMBL/GenBank/DDBJ databases">
        <authorList>
            <person name="Varghese N."/>
            <person name="Submissions S."/>
        </authorList>
    </citation>
    <scope>NUCLEOTIDE SEQUENCE [LARGE SCALE GENOMIC DNA]</scope>
    <source>
        <strain evidence="3">DSM 26170</strain>
    </source>
</reference>
<keyword evidence="2" id="KW-0808">Transferase</keyword>
<accession>A0A238Y723</accession>
<dbReference type="EMBL" id="FZNM01000015">
    <property type="protein sequence ID" value="SNR66907.1"/>
    <property type="molecule type" value="Genomic_DNA"/>
</dbReference>
<feature type="domain" description="Glycosyltransferase 2-like" evidence="1">
    <location>
        <begin position="11"/>
        <end position="142"/>
    </location>
</feature>
<dbReference type="RefSeq" id="WP_089389134.1">
    <property type="nucleotide sequence ID" value="NZ_FZNM01000015.1"/>
</dbReference>
<dbReference type="SUPFAM" id="SSF53448">
    <property type="entry name" value="Nucleotide-diphospho-sugar transferases"/>
    <property type="match status" value="1"/>
</dbReference>
<name>A0A238Y723_9RHOB</name>
<evidence type="ECO:0000259" key="1">
    <source>
        <dbReference type="Pfam" id="PF00535"/>
    </source>
</evidence>
<dbReference type="InterPro" id="IPR001173">
    <property type="entry name" value="Glyco_trans_2-like"/>
</dbReference>
<sequence>MKSFAMSRIAVIIVNYNAADLAVAAVESVRARHHGGHRVDIHLVDNASPAGDGAVLARTARDRNWGGQVTLYPETENHGFGRGNNLVLRRLADGGDPPDFVFLLNPDAQLDNEAIAILADFLDRHPRAAMAGAQARNPGDDAPVPAAFRFPGAASHFASALNFGPVARLMTDSQVALGGALATRRVDWVSGAAVLARFDVWRDLGFFDPAYFLYYEEVDLMRRTARAGWECWHVAEARIIHVEGASTDVRSARSDRVRRPAYWYESWRHYFRSNHGKAGALGVAMAWLAGAGLNLPLARIRGQQPAAPLNFFGDFWLLVLRPLLGLRPGRPQ</sequence>